<proteinExistence type="predicted"/>
<organism evidence="1 2">
    <name type="scientific">Mediterraneibacter hominis</name>
    <dbReference type="NCBI Taxonomy" id="2763054"/>
    <lineage>
        <taxon>Bacteria</taxon>
        <taxon>Bacillati</taxon>
        <taxon>Bacillota</taxon>
        <taxon>Clostridia</taxon>
        <taxon>Lachnospirales</taxon>
        <taxon>Lachnospiraceae</taxon>
        <taxon>Mediterraneibacter</taxon>
    </lineage>
</organism>
<dbReference type="AlphaFoldDB" id="A0A923LH21"/>
<reference evidence="1" key="1">
    <citation type="submission" date="2020-08" db="EMBL/GenBank/DDBJ databases">
        <title>Genome public.</title>
        <authorList>
            <person name="Liu C."/>
            <person name="Sun Q."/>
        </authorList>
    </citation>
    <scope>NUCLEOTIDE SEQUENCE</scope>
    <source>
        <strain evidence="1">NSJ-55</strain>
    </source>
</reference>
<protein>
    <submittedName>
        <fullName evidence="1">Uncharacterized protein</fullName>
    </submittedName>
</protein>
<gene>
    <name evidence="1" type="ORF">H8S37_04420</name>
</gene>
<comment type="caution">
    <text evidence="1">The sequence shown here is derived from an EMBL/GenBank/DDBJ whole genome shotgun (WGS) entry which is preliminary data.</text>
</comment>
<sequence length="93" mass="11193">MKKITFVIDELKYCRDILKIDDSTAKDVKTTLIVTGNNNLVDDFKIYDQNNNQKKYNDYNFFVRSCIFYQCFKYFRNEPCDLFGVVEIKEENF</sequence>
<evidence type="ECO:0000313" key="1">
    <source>
        <dbReference type="EMBL" id="MBC5688178.1"/>
    </source>
</evidence>
<dbReference type="RefSeq" id="WP_186874812.1">
    <property type="nucleotide sequence ID" value="NZ_JACOPF010000001.1"/>
</dbReference>
<keyword evidence="2" id="KW-1185">Reference proteome</keyword>
<accession>A0A923LH21</accession>
<name>A0A923LH21_9FIRM</name>
<dbReference type="Proteomes" id="UP000652477">
    <property type="component" value="Unassembled WGS sequence"/>
</dbReference>
<evidence type="ECO:0000313" key="2">
    <source>
        <dbReference type="Proteomes" id="UP000652477"/>
    </source>
</evidence>
<dbReference type="EMBL" id="JACOPF010000001">
    <property type="protein sequence ID" value="MBC5688178.1"/>
    <property type="molecule type" value="Genomic_DNA"/>
</dbReference>